<dbReference type="Pfam" id="PF00420">
    <property type="entry name" value="Oxidored_q2"/>
    <property type="match status" value="1"/>
</dbReference>
<evidence type="ECO:0000256" key="7">
    <source>
        <dbReference type="ARBA" id="ARBA00023027"/>
    </source>
</evidence>
<comment type="catalytic activity">
    <reaction evidence="10">
        <text>a ubiquinone + NADH + 5 H(+)(in) = a ubiquinol + NAD(+) + 4 H(+)(out)</text>
        <dbReference type="Rhea" id="RHEA:29091"/>
        <dbReference type="Rhea" id="RHEA-COMP:9565"/>
        <dbReference type="Rhea" id="RHEA-COMP:9566"/>
        <dbReference type="ChEBI" id="CHEBI:15378"/>
        <dbReference type="ChEBI" id="CHEBI:16389"/>
        <dbReference type="ChEBI" id="CHEBI:17976"/>
        <dbReference type="ChEBI" id="CHEBI:57540"/>
        <dbReference type="ChEBI" id="CHEBI:57945"/>
        <dbReference type="EC" id="7.1.1.2"/>
    </reaction>
</comment>
<keyword evidence="5" id="KW-1278">Translocase</keyword>
<dbReference type="Gene3D" id="1.10.287.3510">
    <property type="match status" value="1"/>
</dbReference>
<feature type="transmembrane region" description="Helical" evidence="11">
    <location>
        <begin position="6"/>
        <end position="21"/>
    </location>
</feature>
<evidence type="ECO:0000256" key="6">
    <source>
        <dbReference type="ARBA" id="ARBA00022989"/>
    </source>
</evidence>
<evidence type="ECO:0000256" key="3">
    <source>
        <dbReference type="ARBA" id="ARBA00016612"/>
    </source>
</evidence>
<proteinExistence type="inferred from homology"/>
<evidence type="ECO:0000313" key="12">
    <source>
        <dbReference type="EMBL" id="QPK42069.1"/>
    </source>
</evidence>
<dbReference type="InterPro" id="IPR039428">
    <property type="entry name" value="NUOK/Mnh_C1-like"/>
</dbReference>
<feature type="transmembrane region" description="Helical" evidence="11">
    <location>
        <begin position="50"/>
        <end position="77"/>
    </location>
</feature>
<evidence type="ECO:0000256" key="4">
    <source>
        <dbReference type="ARBA" id="ARBA00022692"/>
    </source>
</evidence>
<keyword evidence="12" id="KW-0496">Mitochondrion</keyword>
<sequence>MFYMIMYFMLLFFGGMYVFCFKREHLLLMLLGLEYMVVGLYYNIHLFLSLYGYGYSFLIIFLVCSVCEGVLGLSILVKMIRVEGNDYVFGPLLFLC</sequence>
<protein>
    <recommendedName>
        <fullName evidence="3">NADH-ubiquinone oxidoreductase chain 4L</fullName>
    </recommendedName>
    <alternativeName>
        <fullName evidence="9">NADH dehydrogenase subunit 4L</fullName>
    </alternativeName>
</protein>
<keyword evidence="7" id="KW-0520">NAD</keyword>
<evidence type="ECO:0000256" key="8">
    <source>
        <dbReference type="ARBA" id="ARBA00023136"/>
    </source>
</evidence>
<evidence type="ECO:0000256" key="1">
    <source>
        <dbReference type="ARBA" id="ARBA00004141"/>
    </source>
</evidence>
<feature type="transmembrane region" description="Helical" evidence="11">
    <location>
        <begin position="26"/>
        <end position="44"/>
    </location>
</feature>
<dbReference type="GO" id="GO:0008137">
    <property type="term" value="F:NADH dehydrogenase (ubiquinone) activity"/>
    <property type="evidence" value="ECO:0007669"/>
    <property type="project" value="UniProtKB-EC"/>
</dbReference>
<keyword evidence="6 11" id="KW-1133">Transmembrane helix</keyword>
<name>A0A7U3QC65_9ORTH</name>
<dbReference type="GO" id="GO:0016020">
    <property type="term" value="C:membrane"/>
    <property type="evidence" value="ECO:0007669"/>
    <property type="project" value="UniProtKB-SubCell"/>
</dbReference>
<comment type="subcellular location">
    <subcellularLocation>
        <location evidence="1">Membrane</location>
        <topology evidence="1">Multi-pass membrane protein</topology>
    </subcellularLocation>
</comment>
<evidence type="ECO:0000256" key="9">
    <source>
        <dbReference type="ARBA" id="ARBA00031586"/>
    </source>
</evidence>
<evidence type="ECO:0000256" key="5">
    <source>
        <dbReference type="ARBA" id="ARBA00022967"/>
    </source>
</evidence>
<accession>A0A7U3QC65</accession>
<evidence type="ECO:0000256" key="11">
    <source>
        <dbReference type="SAM" id="Phobius"/>
    </source>
</evidence>
<evidence type="ECO:0000256" key="2">
    <source>
        <dbReference type="ARBA" id="ARBA00010519"/>
    </source>
</evidence>
<comment type="similarity">
    <text evidence="2">Belongs to the complex I subunit 4L family.</text>
</comment>
<organism evidence="12">
    <name type="scientific">Zhengitettix curvispinus</name>
    <dbReference type="NCBI Taxonomy" id="2793214"/>
    <lineage>
        <taxon>Eukaryota</taxon>
        <taxon>Metazoa</taxon>
        <taxon>Ecdysozoa</taxon>
        <taxon>Arthropoda</taxon>
        <taxon>Hexapoda</taxon>
        <taxon>Insecta</taxon>
        <taxon>Pterygota</taxon>
        <taxon>Neoptera</taxon>
        <taxon>Polyneoptera</taxon>
        <taxon>Orthoptera</taxon>
        <taxon>Caelifera</taxon>
        <taxon>Acrididea</taxon>
        <taxon>Tetrigoidea</taxon>
        <taxon>Tetrigidae</taxon>
        <taxon>Scelimeninae</taxon>
        <taxon>Zhengitettix</taxon>
    </lineage>
</organism>
<reference evidence="12" key="1">
    <citation type="submission" date="2020-03" db="EMBL/GenBank/DDBJ databases">
        <title>The mitochondrial genomes of eight Scelimeninae species (Orthoptera: Tetrigoidea): deep insights into structural characteristics and phylogenetic implications.</title>
        <authorList>
            <person name="Li R."/>
            <person name="Li X.-D."/>
        </authorList>
    </citation>
    <scope>NUCLEOTIDE SEQUENCE</scope>
</reference>
<dbReference type="AlphaFoldDB" id="A0A7U3QC65"/>
<keyword evidence="4 11" id="KW-0812">Transmembrane</keyword>
<dbReference type="EMBL" id="MT162544">
    <property type="protein sequence ID" value="QPK42069.1"/>
    <property type="molecule type" value="Genomic_DNA"/>
</dbReference>
<evidence type="ECO:0000256" key="10">
    <source>
        <dbReference type="ARBA" id="ARBA00049551"/>
    </source>
</evidence>
<keyword evidence="8 11" id="KW-0472">Membrane</keyword>
<gene>
    <name evidence="12" type="primary">ND4L</name>
</gene>
<geneLocation type="mitochondrion" evidence="12"/>